<feature type="repeat" description="TPR" evidence="3">
    <location>
        <begin position="64"/>
        <end position="97"/>
    </location>
</feature>
<proteinExistence type="predicted"/>
<dbReference type="RefSeq" id="WP_060687754.1">
    <property type="nucleotide sequence ID" value="NZ_LGKN01000009.1"/>
</dbReference>
<dbReference type="EMBL" id="LGKN01000009">
    <property type="protein sequence ID" value="KPL86397.1"/>
    <property type="molecule type" value="Genomic_DNA"/>
</dbReference>
<dbReference type="AlphaFoldDB" id="A0A0P6YAM0"/>
<feature type="coiled-coil region" evidence="4">
    <location>
        <begin position="104"/>
        <end position="134"/>
    </location>
</feature>
<evidence type="ECO:0000256" key="2">
    <source>
        <dbReference type="ARBA" id="ARBA00022803"/>
    </source>
</evidence>
<dbReference type="PROSITE" id="PS50005">
    <property type="entry name" value="TPR"/>
    <property type="match status" value="2"/>
</dbReference>
<comment type="caution">
    <text evidence="5">The sequence shown here is derived from an EMBL/GenBank/DDBJ whole genome shotgun (WGS) entry which is preliminary data.</text>
</comment>
<protein>
    <submittedName>
        <fullName evidence="5">Uncharacterized protein</fullName>
    </submittedName>
</protein>
<dbReference type="InterPro" id="IPR019734">
    <property type="entry name" value="TPR_rpt"/>
</dbReference>
<gene>
    <name evidence="5" type="ORF">SE16_13870</name>
</gene>
<keyword evidence="4" id="KW-0175">Coiled coil</keyword>
<organism evidence="5 6">
    <name type="scientific">Ardenticatena maritima</name>
    <dbReference type="NCBI Taxonomy" id="872965"/>
    <lineage>
        <taxon>Bacteria</taxon>
        <taxon>Bacillati</taxon>
        <taxon>Chloroflexota</taxon>
        <taxon>Ardenticatenia</taxon>
        <taxon>Ardenticatenales</taxon>
        <taxon>Ardenticatenaceae</taxon>
        <taxon>Ardenticatena</taxon>
    </lineage>
</organism>
<dbReference type="PANTHER" id="PTHR44858">
    <property type="entry name" value="TETRATRICOPEPTIDE REPEAT PROTEIN 6"/>
    <property type="match status" value="1"/>
</dbReference>
<dbReference type="SMART" id="SM00028">
    <property type="entry name" value="TPR"/>
    <property type="match status" value="2"/>
</dbReference>
<name>A0A0P6YAM0_9CHLR</name>
<keyword evidence="1" id="KW-0677">Repeat</keyword>
<dbReference type="Pfam" id="PF13432">
    <property type="entry name" value="TPR_16"/>
    <property type="match status" value="1"/>
</dbReference>
<evidence type="ECO:0000256" key="4">
    <source>
        <dbReference type="SAM" id="Coils"/>
    </source>
</evidence>
<evidence type="ECO:0000313" key="5">
    <source>
        <dbReference type="EMBL" id="KPL86397.1"/>
    </source>
</evidence>
<accession>A0A0P6YAM0</accession>
<dbReference type="InterPro" id="IPR011990">
    <property type="entry name" value="TPR-like_helical_dom_sf"/>
</dbReference>
<dbReference type="Gene3D" id="1.25.40.10">
    <property type="entry name" value="Tetratricopeptide repeat domain"/>
    <property type="match status" value="1"/>
</dbReference>
<keyword evidence="2 3" id="KW-0802">TPR repeat</keyword>
<evidence type="ECO:0000313" key="6">
    <source>
        <dbReference type="Proteomes" id="UP000050502"/>
    </source>
</evidence>
<reference evidence="5 6" key="1">
    <citation type="submission" date="2015-07" db="EMBL/GenBank/DDBJ databases">
        <title>Whole genome sequence of Ardenticatena maritima DSM 23922.</title>
        <authorList>
            <person name="Hemp J."/>
            <person name="Ward L.M."/>
            <person name="Pace L.A."/>
            <person name="Fischer W.W."/>
        </authorList>
    </citation>
    <scope>NUCLEOTIDE SEQUENCE [LARGE SCALE GENOMIC DNA]</scope>
    <source>
        <strain evidence="5 6">110S</strain>
    </source>
</reference>
<dbReference type="InterPro" id="IPR050498">
    <property type="entry name" value="Ycf3"/>
</dbReference>
<feature type="repeat" description="TPR" evidence="3">
    <location>
        <begin position="98"/>
        <end position="131"/>
    </location>
</feature>
<sequence>MLKMKLYHDIFDRELPPLEEVEHLVQEAPSAEHWHMLGMVQFQKLIFHQAEVSFTEALALEATAERHFHRGVTRVIMGKFGDALDDFEAVLRFEPEHFGAHYNRGRLLARLRRYDEALEALETAQRLNRAQANRLQVGRAMRTIRRLRDGDTRESFFDRLRGLLGT</sequence>
<evidence type="ECO:0000256" key="3">
    <source>
        <dbReference type="PROSITE-ProRule" id="PRU00339"/>
    </source>
</evidence>
<evidence type="ECO:0000256" key="1">
    <source>
        <dbReference type="ARBA" id="ARBA00022737"/>
    </source>
</evidence>
<dbReference type="Proteomes" id="UP000050502">
    <property type="component" value="Unassembled WGS sequence"/>
</dbReference>
<dbReference type="PANTHER" id="PTHR44858:SF1">
    <property type="entry name" value="UDP-N-ACETYLGLUCOSAMINE--PEPTIDE N-ACETYLGLUCOSAMINYLTRANSFERASE SPINDLY-RELATED"/>
    <property type="match status" value="1"/>
</dbReference>
<dbReference type="SUPFAM" id="SSF48452">
    <property type="entry name" value="TPR-like"/>
    <property type="match status" value="1"/>
</dbReference>